<evidence type="ECO:0000256" key="8">
    <source>
        <dbReference type="ARBA" id="ARBA00023065"/>
    </source>
</evidence>
<feature type="binding site" evidence="11">
    <location>
        <position position="420"/>
    </location>
    <ligand>
        <name>K(+)</name>
        <dbReference type="ChEBI" id="CHEBI:29103"/>
    </ligand>
</feature>
<feature type="transmembrane region" description="Helical" evidence="12">
    <location>
        <begin position="443"/>
        <end position="464"/>
    </location>
</feature>
<feature type="binding site" evidence="11">
    <location>
        <position position="303"/>
    </location>
    <ligand>
        <name>K(+)</name>
        <dbReference type="ChEBI" id="CHEBI:29103"/>
    </ligand>
</feature>
<dbReference type="EMBL" id="LPXN01000110">
    <property type="protein sequence ID" value="KZD07931.1"/>
    <property type="molecule type" value="Genomic_DNA"/>
</dbReference>
<dbReference type="InterPro" id="IPR003445">
    <property type="entry name" value="Cat_transpt"/>
</dbReference>
<gene>
    <name evidence="13" type="ORF">AUP43_09415</name>
</gene>
<dbReference type="OrthoDB" id="9810952at2"/>
<keyword evidence="10" id="KW-0997">Cell inner membrane</keyword>
<accession>A0A154W3E7</accession>
<keyword evidence="6 10" id="KW-0630">Potassium</keyword>
<evidence type="ECO:0000256" key="3">
    <source>
        <dbReference type="ARBA" id="ARBA00022475"/>
    </source>
</evidence>
<dbReference type="Proteomes" id="UP000076400">
    <property type="component" value="Unassembled WGS sequence"/>
</dbReference>
<evidence type="ECO:0000256" key="11">
    <source>
        <dbReference type="PIRSR" id="PIRSR006247-1"/>
    </source>
</evidence>
<evidence type="ECO:0000256" key="7">
    <source>
        <dbReference type="ARBA" id="ARBA00022989"/>
    </source>
</evidence>
<dbReference type="GO" id="GO:0015379">
    <property type="term" value="F:potassium:chloride symporter activity"/>
    <property type="evidence" value="ECO:0007669"/>
    <property type="project" value="InterPro"/>
</dbReference>
<evidence type="ECO:0000256" key="4">
    <source>
        <dbReference type="ARBA" id="ARBA00022538"/>
    </source>
</evidence>
<evidence type="ECO:0000313" key="13">
    <source>
        <dbReference type="EMBL" id="KZD07931.1"/>
    </source>
</evidence>
<dbReference type="GO" id="GO:0046872">
    <property type="term" value="F:metal ion binding"/>
    <property type="evidence" value="ECO:0007669"/>
    <property type="project" value="UniProtKB-KW"/>
</dbReference>
<evidence type="ECO:0000256" key="12">
    <source>
        <dbReference type="SAM" id="Phobius"/>
    </source>
</evidence>
<feature type="transmembrane region" description="Helical" evidence="12">
    <location>
        <begin position="261"/>
        <end position="279"/>
    </location>
</feature>
<comment type="subcellular location">
    <subcellularLocation>
        <location evidence="10">Cell inner membrane</location>
        <topology evidence="10">Multi-pass membrane protein</topology>
    </subcellularLocation>
    <subcellularLocation>
        <location evidence="1">Cell membrane</location>
        <topology evidence="1">Multi-pass membrane protein</topology>
    </subcellularLocation>
</comment>
<dbReference type="PANTHER" id="PTHR32024:SF3">
    <property type="entry name" value="TRK SYSTEM POTASSIUM UPTAKE PROTEIN"/>
    <property type="match status" value="1"/>
</dbReference>
<dbReference type="InterPro" id="IPR004772">
    <property type="entry name" value="TrkH"/>
</dbReference>
<feature type="transmembrane region" description="Helical" evidence="12">
    <location>
        <begin position="167"/>
        <end position="189"/>
    </location>
</feature>
<evidence type="ECO:0000256" key="9">
    <source>
        <dbReference type="ARBA" id="ARBA00023136"/>
    </source>
</evidence>
<feature type="binding site" evidence="11">
    <location>
        <position position="100"/>
    </location>
    <ligand>
        <name>K(+)</name>
        <dbReference type="ChEBI" id="CHEBI:29103"/>
    </ligand>
</feature>
<feature type="binding site" evidence="11">
    <location>
        <position position="207"/>
    </location>
    <ligand>
        <name>K(+)</name>
        <dbReference type="ChEBI" id="CHEBI:29103"/>
    </ligand>
</feature>
<keyword evidence="7 12" id="KW-1133">Transmembrane helix</keyword>
<name>A0A154W3E7_9PROT</name>
<keyword evidence="4 10" id="KW-0633">Potassium transport</keyword>
<keyword evidence="8 10" id="KW-0406">Ion transport</keyword>
<keyword evidence="11" id="KW-0479">Metal-binding</keyword>
<reference evidence="13 14" key="1">
    <citation type="submission" date="2015-12" db="EMBL/GenBank/DDBJ databases">
        <title>Genome sequence of Oceanibaculum pacificum MCCC 1A02656.</title>
        <authorList>
            <person name="Lu L."/>
            <person name="Lai Q."/>
            <person name="Shao Z."/>
            <person name="Qian P."/>
        </authorList>
    </citation>
    <scope>NUCLEOTIDE SEQUENCE [LARGE SCALE GENOMIC DNA]</scope>
    <source>
        <strain evidence="13 14">MCCC 1A02656</strain>
    </source>
</reference>
<feature type="transmembrane region" description="Helical" evidence="12">
    <location>
        <begin position="317"/>
        <end position="341"/>
    </location>
</feature>
<dbReference type="GO" id="GO:0005886">
    <property type="term" value="C:plasma membrane"/>
    <property type="evidence" value="ECO:0007669"/>
    <property type="project" value="UniProtKB-SubCell"/>
</dbReference>
<keyword evidence="9 10" id="KW-0472">Membrane</keyword>
<organism evidence="13 14">
    <name type="scientific">Oceanibaculum pacificum</name>
    <dbReference type="NCBI Taxonomy" id="580166"/>
    <lineage>
        <taxon>Bacteria</taxon>
        <taxon>Pseudomonadati</taxon>
        <taxon>Pseudomonadota</taxon>
        <taxon>Alphaproteobacteria</taxon>
        <taxon>Rhodospirillales</taxon>
        <taxon>Oceanibaculaceae</taxon>
        <taxon>Oceanibaculum</taxon>
    </lineage>
</organism>
<evidence type="ECO:0000256" key="10">
    <source>
        <dbReference type="PIRNR" id="PIRNR006247"/>
    </source>
</evidence>
<evidence type="ECO:0000313" key="14">
    <source>
        <dbReference type="Proteomes" id="UP000076400"/>
    </source>
</evidence>
<dbReference type="AlphaFoldDB" id="A0A154W3E7"/>
<sequence>MLTILAAAMAVPALVDLIAGYADWQIFGASALVTLFCGVSIMLTTQGKRTTALNLRQAFLLTTLIWTVVAVFGALPFAFSDLKLSYTDAFFEAMSGVTTTGSTVIVGLDHAPPGLLLWRALLQWLGGIGIVVMAMGLLPMLSVGGMQLFKTEAFDTPEKVLPRAARFAGWLSVIYVGITLLCALALYFAGMSGFDAVAHAMTTIATGGYSTKDASVGHFDNPTIDWIVTIGMLLGSLPFIAYLKMLRGDSRMLLHDSQIRWFLWIAVLASMAAAIWQVFTLNEHPLDALRHGFFNCVSVMTGTGFATTDFGQWGGFAMAQMLVLMFIGGCAGSTTCGIKIFRVQIAYATARAQMGRLLRPHGVFIPYYNKKPVPEEVSNAVMGFLVVYMLCFLVLAMVLGALGLDFVTAVSGAATAISNVGPGLGDIIGPAGNFAPLPDAAKWALSLAMLMGRLELFTVLILLAPSFWRG</sequence>
<dbReference type="Pfam" id="PF02386">
    <property type="entry name" value="TrkH"/>
    <property type="match status" value="1"/>
</dbReference>
<evidence type="ECO:0000256" key="6">
    <source>
        <dbReference type="ARBA" id="ARBA00022958"/>
    </source>
</evidence>
<proteinExistence type="inferred from homology"/>
<feature type="transmembrane region" description="Helical" evidence="12">
    <location>
        <begin position="58"/>
        <end position="79"/>
    </location>
</feature>
<keyword evidence="3 10" id="KW-1003">Cell membrane</keyword>
<dbReference type="STRING" id="580166.AUP43_09415"/>
<evidence type="ECO:0000256" key="1">
    <source>
        <dbReference type="ARBA" id="ARBA00004651"/>
    </source>
</evidence>
<comment type="function">
    <text evidence="10">Low-affinity potassium transport system. Interacts with Trk system potassium uptake protein TrkA.</text>
</comment>
<protein>
    <recommendedName>
        <fullName evidence="10">Trk system potassium uptake protein</fullName>
    </recommendedName>
</protein>
<keyword evidence="14" id="KW-1185">Reference proteome</keyword>
<comment type="caution">
    <text evidence="13">The sequence shown here is derived from an EMBL/GenBank/DDBJ whole genome shotgun (WGS) entry which is preliminary data.</text>
</comment>
<keyword evidence="5 12" id="KW-0812">Transmembrane</keyword>
<comment type="similarity">
    <text evidence="10">Belongs to the TrkH potassium transport family.</text>
</comment>
<feature type="transmembrane region" description="Helical" evidence="12">
    <location>
        <begin position="223"/>
        <end position="241"/>
    </location>
</feature>
<dbReference type="PIRSF" id="PIRSF006247">
    <property type="entry name" value="TrkH"/>
    <property type="match status" value="1"/>
</dbReference>
<evidence type="ECO:0000256" key="5">
    <source>
        <dbReference type="ARBA" id="ARBA00022692"/>
    </source>
</evidence>
<feature type="transmembrane region" description="Helical" evidence="12">
    <location>
        <begin position="25"/>
        <end position="46"/>
    </location>
</feature>
<keyword evidence="2 10" id="KW-0813">Transport</keyword>
<feature type="binding site" evidence="11">
    <location>
        <position position="99"/>
    </location>
    <ligand>
        <name>K(+)</name>
        <dbReference type="ChEBI" id="CHEBI:29103"/>
    </ligand>
</feature>
<feature type="transmembrane region" description="Helical" evidence="12">
    <location>
        <begin position="380"/>
        <end position="402"/>
    </location>
</feature>
<evidence type="ECO:0000256" key="2">
    <source>
        <dbReference type="ARBA" id="ARBA00022448"/>
    </source>
</evidence>
<feature type="binding site" evidence="11">
    <location>
        <position position="419"/>
    </location>
    <ligand>
        <name>K(+)</name>
        <dbReference type="ChEBI" id="CHEBI:29103"/>
    </ligand>
</feature>
<dbReference type="PANTHER" id="PTHR32024">
    <property type="entry name" value="TRK SYSTEM POTASSIUM UPTAKE PROTEIN TRKG-RELATED"/>
    <property type="match status" value="1"/>
</dbReference>
<feature type="transmembrane region" description="Helical" evidence="12">
    <location>
        <begin position="121"/>
        <end position="146"/>
    </location>
</feature>